<protein>
    <submittedName>
        <fullName evidence="1">10355_t:CDS:1</fullName>
    </submittedName>
</protein>
<comment type="caution">
    <text evidence="1">The sequence shown here is derived from an EMBL/GenBank/DDBJ whole genome shotgun (WGS) entry which is preliminary data.</text>
</comment>
<dbReference type="OrthoDB" id="10554241at2759"/>
<gene>
    <name evidence="1" type="ORF">DERYTH_LOCUS26191</name>
</gene>
<feature type="non-terminal residue" evidence="1">
    <location>
        <position position="222"/>
    </location>
</feature>
<reference evidence="1" key="1">
    <citation type="submission" date="2021-06" db="EMBL/GenBank/DDBJ databases">
        <authorList>
            <person name="Kallberg Y."/>
            <person name="Tangrot J."/>
            <person name="Rosling A."/>
        </authorList>
    </citation>
    <scope>NUCLEOTIDE SEQUENCE</scope>
    <source>
        <strain evidence="1">MA453B</strain>
    </source>
</reference>
<dbReference type="AlphaFoldDB" id="A0A9N9K9J4"/>
<keyword evidence="2" id="KW-1185">Reference proteome</keyword>
<organism evidence="1 2">
    <name type="scientific">Dentiscutata erythropus</name>
    <dbReference type="NCBI Taxonomy" id="1348616"/>
    <lineage>
        <taxon>Eukaryota</taxon>
        <taxon>Fungi</taxon>
        <taxon>Fungi incertae sedis</taxon>
        <taxon>Mucoromycota</taxon>
        <taxon>Glomeromycotina</taxon>
        <taxon>Glomeromycetes</taxon>
        <taxon>Diversisporales</taxon>
        <taxon>Gigasporaceae</taxon>
        <taxon>Dentiscutata</taxon>
    </lineage>
</organism>
<dbReference type="Proteomes" id="UP000789405">
    <property type="component" value="Unassembled WGS sequence"/>
</dbReference>
<sequence length="222" mass="25996">MSFNDNTSINDDVFTSNNNNITISNYEKESILTTNYQRTMSFDDNISINNDIFTNYENSSNNNITISNYKEKPILTTNYQETISLDDDNISTASNYEELILYEIFNSNSHNNEDEDQEYISKFMIKLYIKEQNRIAFLAKRLSFNAQSYMEFHEEMQLQIQSLTNNFKLNQKDYILAYKVTQETGIETQITNEDDFVIFTTKQKEVFIIATMLSNISITSNK</sequence>
<name>A0A9N9K9J4_9GLOM</name>
<evidence type="ECO:0000313" key="1">
    <source>
        <dbReference type="EMBL" id="CAG8815927.1"/>
    </source>
</evidence>
<dbReference type="EMBL" id="CAJVPY010053223">
    <property type="protein sequence ID" value="CAG8815927.1"/>
    <property type="molecule type" value="Genomic_DNA"/>
</dbReference>
<proteinExistence type="predicted"/>
<evidence type="ECO:0000313" key="2">
    <source>
        <dbReference type="Proteomes" id="UP000789405"/>
    </source>
</evidence>
<accession>A0A9N9K9J4</accession>